<dbReference type="Gene3D" id="1.10.10.10">
    <property type="entry name" value="Winged helix-like DNA-binding domain superfamily/Winged helix DNA-binding domain"/>
    <property type="match status" value="1"/>
</dbReference>
<dbReference type="InterPro" id="IPR036388">
    <property type="entry name" value="WH-like_DNA-bd_sf"/>
</dbReference>
<dbReference type="Gene3D" id="3.40.630.30">
    <property type="match status" value="1"/>
</dbReference>
<evidence type="ECO:0000259" key="2">
    <source>
        <dbReference type="PROSITE" id="PS50995"/>
    </source>
</evidence>
<gene>
    <name evidence="4" type="ORF">Q4F19_05160</name>
</gene>
<keyword evidence="5" id="KW-1185">Reference proteome</keyword>
<feature type="domain" description="N-acetyltransferase" evidence="3">
    <location>
        <begin position="144"/>
        <end position="302"/>
    </location>
</feature>
<dbReference type="SUPFAM" id="SSF55729">
    <property type="entry name" value="Acyl-CoA N-acyltransferases (Nat)"/>
    <property type="match status" value="1"/>
</dbReference>
<sequence>MDQIETVRSFNRFYTRAVGALSPRFLDSEMSLPEARLLFEIAQEDRALAADIGPRLGMDAGYLSRLLARFESRGWIERPRDAADGRRRPILLAPAGRALFADLDRRQRAAVVAMLEPLAPAARSRATEALGEAQALLSGPPPAPTIRTFRPGDMGLIAARQAILYQEGWDWGRPMEVLLGEVTTGFLRDFQPGREQCWVGEVGGRMAGSIFCTDGKTPGLAKLRLLYVEPFARGLGLGELLVDACVGFARDAGYETMELWTHTILTSARRIYAAKGFHLTRSEMHDHFGEPVQGEYWRLNLRPD</sequence>
<dbReference type="SUPFAM" id="SSF46785">
    <property type="entry name" value="Winged helix' DNA-binding domain"/>
    <property type="match status" value="1"/>
</dbReference>
<dbReference type="Pfam" id="PF00583">
    <property type="entry name" value="Acetyltransf_1"/>
    <property type="match status" value="1"/>
</dbReference>
<comment type="caution">
    <text evidence="4">The sequence shown here is derived from an EMBL/GenBank/DDBJ whole genome shotgun (WGS) entry which is preliminary data.</text>
</comment>
<dbReference type="PROSITE" id="PS50995">
    <property type="entry name" value="HTH_MARR_2"/>
    <property type="match status" value="1"/>
</dbReference>
<dbReference type="InterPro" id="IPR036390">
    <property type="entry name" value="WH_DNA-bd_sf"/>
</dbReference>
<dbReference type="Pfam" id="PF12802">
    <property type="entry name" value="MarR_2"/>
    <property type="match status" value="1"/>
</dbReference>
<name>A0ABT8Y614_9SPHN</name>
<evidence type="ECO:0000259" key="3">
    <source>
        <dbReference type="PROSITE" id="PS51186"/>
    </source>
</evidence>
<organism evidence="4 5">
    <name type="scientific">Sphingomonas natans</name>
    <dbReference type="NCBI Taxonomy" id="3063330"/>
    <lineage>
        <taxon>Bacteria</taxon>
        <taxon>Pseudomonadati</taxon>
        <taxon>Pseudomonadota</taxon>
        <taxon>Alphaproteobacteria</taxon>
        <taxon>Sphingomonadales</taxon>
        <taxon>Sphingomonadaceae</taxon>
        <taxon>Sphingomonas</taxon>
    </lineage>
</organism>
<feature type="domain" description="HTH marR-type" evidence="2">
    <location>
        <begin position="1"/>
        <end position="135"/>
    </location>
</feature>
<accession>A0ABT8Y614</accession>
<dbReference type="SMART" id="SM00347">
    <property type="entry name" value="HTH_MARR"/>
    <property type="match status" value="1"/>
</dbReference>
<reference evidence="4" key="1">
    <citation type="submission" date="2023-07" db="EMBL/GenBank/DDBJ databases">
        <authorList>
            <person name="Kim M."/>
        </authorList>
    </citation>
    <scope>NUCLEOTIDE SEQUENCE</scope>
    <source>
        <strain evidence="4">BIUV-7</strain>
    </source>
</reference>
<evidence type="ECO:0000313" key="5">
    <source>
        <dbReference type="Proteomes" id="UP001169764"/>
    </source>
</evidence>
<dbReference type="InterPro" id="IPR016181">
    <property type="entry name" value="Acyl_CoA_acyltransferase"/>
</dbReference>
<keyword evidence="1" id="KW-0808">Transferase</keyword>
<evidence type="ECO:0000313" key="4">
    <source>
        <dbReference type="EMBL" id="MDO6413764.1"/>
    </source>
</evidence>
<proteinExistence type="predicted"/>
<evidence type="ECO:0000256" key="1">
    <source>
        <dbReference type="ARBA" id="ARBA00022679"/>
    </source>
</evidence>
<dbReference type="RefSeq" id="WP_303540453.1">
    <property type="nucleotide sequence ID" value="NZ_JAUOTP010000002.1"/>
</dbReference>
<dbReference type="InterPro" id="IPR000182">
    <property type="entry name" value="GNAT_dom"/>
</dbReference>
<dbReference type="PROSITE" id="PS51186">
    <property type="entry name" value="GNAT"/>
    <property type="match status" value="1"/>
</dbReference>
<dbReference type="InterPro" id="IPR000835">
    <property type="entry name" value="HTH_MarR-typ"/>
</dbReference>
<dbReference type="PANTHER" id="PTHR13947:SF37">
    <property type="entry name" value="LD18367P"/>
    <property type="match status" value="1"/>
</dbReference>
<dbReference type="EMBL" id="JAUOTP010000002">
    <property type="protein sequence ID" value="MDO6413764.1"/>
    <property type="molecule type" value="Genomic_DNA"/>
</dbReference>
<dbReference type="InterPro" id="IPR050769">
    <property type="entry name" value="NAT_camello-type"/>
</dbReference>
<protein>
    <submittedName>
        <fullName evidence="4">Helix-turn-helix domain-containing GNAT family N-acetyltransferase</fullName>
    </submittedName>
</protein>
<dbReference type="Proteomes" id="UP001169764">
    <property type="component" value="Unassembled WGS sequence"/>
</dbReference>
<dbReference type="CDD" id="cd04301">
    <property type="entry name" value="NAT_SF"/>
    <property type="match status" value="1"/>
</dbReference>
<dbReference type="PANTHER" id="PTHR13947">
    <property type="entry name" value="GNAT FAMILY N-ACETYLTRANSFERASE"/>
    <property type="match status" value="1"/>
</dbReference>